<feature type="transmembrane region" description="Helical" evidence="5">
    <location>
        <begin position="435"/>
        <end position="455"/>
    </location>
</feature>
<keyword evidence="4 5" id="KW-0472">Membrane</keyword>
<feature type="transmembrane region" description="Helical" evidence="5">
    <location>
        <begin position="308"/>
        <end position="328"/>
    </location>
</feature>
<dbReference type="PANTHER" id="PTHR23501:SF154">
    <property type="entry name" value="MULTIDRUG-EFFLUX TRANSPORTER RV1634-RELATED"/>
    <property type="match status" value="1"/>
</dbReference>
<feature type="transmembrane region" description="Helical" evidence="5">
    <location>
        <begin position="98"/>
        <end position="120"/>
    </location>
</feature>
<comment type="caution">
    <text evidence="7">The sequence shown here is derived from an EMBL/GenBank/DDBJ whole genome shotgun (WGS) entry which is preliminary data.</text>
</comment>
<reference evidence="8" key="1">
    <citation type="journal article" date="2019" name="Int. J. Syst. Evol. Microbiol.">
        <title>The Global Catalogue of Microorganisms (GCM) 10K type strain sequencing project: providing services to taxonomists for standard genome sequencing and annotation.</title>
        <authorList>
            <consortium name="The Broad Institute Genomics Platform"/>
            <consortium name="The Broad Institute Genome Sequencing Center for Infectious Disease"/>
            <person name="Wu L."/>
            <person name="Ma J."/>
        </authorList>
    </citation>
    <scope>NUCLEOTIDE SEQUENCE [LARGE SCALE GENOMIC DNA]</scope>
    <source>
        <strain evidence="8">JCM 9371</strain>
    </source>
</reference>
<dbReference type="InterPro" id="IPR020846">
    <property type="entry name" value="MFS_dom"/>
</dbReference>
<accession>A0ABW2XDL7</accession>
<dbReference type="SUPFAM" id="SSF103473">
    <property type="entry name" value="MFS general substrate transporter"/>
    <property type="match status" value="1"/>
</dbReference>
<feature type="transmembrane region" description="Helical" evidence="5">
    <location>
        <begin position="340"/>
        <end position="362"/>
    </location>
</feature>
<dbReference type="Proteomes" id="UP001597063">
    <property type="component" value="Unassembled WGS sequence"/>
</dbReference>
<organism evidence="7 8">
    <name type="scientific">Actinomadura fibrosa</name>
    <dbReference type="NCBI Taxonomy" id="111802"/>
    <lineage>
        <taxon>Bacteria</taxon>
        <taxon>Bacillati</taxon>
        <taxon>Actinomycetota</taxon>
        <taxon>Actinomycetes</taxon>
        <taxon>Streptosporangiales</taxon>
        <taxon>Thermomonosporaceae</taxon>
        <taxon>Actinomadura</taxon>
    </lineage>
</organism>
<proteinExistence type="predicted"/>
<name>A0ABW2XDL7_9ACTN</name>
<keyword evidence="3 5" id="KW-1133">Transmembrane helix</keyword>
<dbReference type="InterPro" id="IPR036259">
    <property type="entry name" value="MFS_trans_sf"/>
</dbReference>
<dbReference type="Gene3D" id="1.20.1250.20">
    <property type="entry name" value="MFS general substrate transporter like domains"/>
    <property type="match status" value="1"/>
</dbReference>
<evidence type="ECO:0000313" key="7">
    <source>
        <dbReference type="EMBL" id="MFD0684117.1"/>
    </source>
</evidence>
<feature type="transmembrane region" description="Helical" evidence="5">
    <location>
        <begin position="183"/>
        <end position="202"/>
    </location>
</feature>
<evidence type="ECO:0000256" key="3">
    <source>
        <dbReference type="ARBA" id="ARBA00022989"/>
    </source>
</evidence>
<dbReference type="EMBL" id="JBHTGP010000003">
    <property type="protein sequence ID" value="MFD0684117.1"/>
    <property type="molecule type" value="Genomic_DNA"/>
</dbReference>
<feature type="transmembrane region" description="Helical" evidence="5">
    <location>
        <begin position="126"/>
        <end position="143"/>
    </location>
</feature>
<feature type="domain" description="Major facilitator superfamily (MFS) profile" evidence="6">
    <location>
        <begin position="32"/>
        <end position="462"/>
    </location>
</feature>
<feature type="transmembrane region" description="Helical" evidence="5">
    <location>
        <begin position="155"/>
        <end position="177"/>
    </location>
</feature>
<evidence type="ECO:0000256" key="1">
    <source>
        <dbReference type="ARBA" id="ARBA00004651"/>
    </source>
</evidence>
<dbReference type="PROSITE" id="PS50850">
    <property type="entry name" value="MFS"/>
    <property type="match status" value="1"/>
</dbReference>
<dbReference type="InterPro" id="IPR011701">
    <property type="entry name" value="MFS"/>
</dbReference>
<feature type="transmembrane region" description="Helical" evidence="5">
    <location>
        <begin position="223"/>
        <end position="241"/>
    </location>
</feature>
<dbReference type="PRINTS" id="PR01036">
    <property type="entry name" value="TCRTETB"/>
</dbReference>
<evidence type="ECO:0000256" key="5">
    <source>
        <dbReference type="SAM" id="Phobius"/>
    </source>
</evidence>
<sequence length="469" mass="47348">MTTTLEPDGAVAVEAPRGAPEANLLSAGYQGATLGIVMVVTLLAFEAMAVSTVMPAVTGDLDGLALYAWGFSATLITSLLSIVVAGGWVDRAGPSRPLMIGLVTFVVGLAVAGAAPSMWLFVVGRAIQGLGSGVAMVALYVVIARVYPEALRSRVFSALSAAWVLPSLIGPAVGGAVAEHAGWRWVFLGLIPLVVPSALLLVPALRDIKAVDATSATLSRARYTAAIAVAAGVTILLYALGHLTWTSVPVGLAGLIALGLGLPRLLPPGTLRIRRGLPSVIFARGMLSAAFFGMDVFIPLALTSLHHFTATEAGVCLTVGGLGWSAASQYQGRSKRSREFFVLLGAALVTAGIVLATVALQVSGWAAAPAWVVGGAGMGFAIGSLSVLTLDQSPEEDQGVNSSALQIADTLGSSVLVGLAGALVAGFGGDRLGTALTVAGALFAGIAVLGIVSALRLTAGAPSRLEAGK</sequence>
<feature type="transmembrane region" description="Helical" evidence="5">
    <location>
        <begin position="32"/>
        <end position="54"/>
    </location>
</feature>
<feature type="transmembrane region" description="Helical" evidence="5">
    <location>
        <begin position="279"/>
        <end position="302"/>
    </location>
</feature>
<evidence type="ECO:0000313" key="8">
    <source>
        <dbReference type="Proteomes" id="UP001597063"/>
    </source>
</evidence>
<keyword evidence="2 5" id="KW-0812">Transmembrane</keyword>
<keyword evidence="8" id="KW-1185">Reference proteome</keyword>
<protein>
    <submittedName>
        <fullName evidence="7">MFS transporter</fullName>
    </submittedName>
</protein>
<feature type="transmembrane region" description="Helical" evidence="5">
    <location>
        <begin position="247"/>
        <end position="267"/>
    </location>
</feature>
<dbReference type="Pfam" id="PF07690">
    <property type="entry name" value="MFS_1"/>
    <property type="match status" value="1"/>
</dbReference>
<comment type="subcellular location">
    <subcellularLocation>
        <location evidence="1">Cell membrane</location>
        <topology evidence="1">Multi-pass membrane protein</topology>
    </subcellularLocation>
</comment>
<dbReference type="RefSeq" id="WP_131755054.1">
    <property type="nucleotide sequence ID" value="NZ_CAACUY010000002.1"/>
</dbReference>
<evidence type="ECO:0000256" key="4">
    <source>
        <dbReference type="ARBA" id="ARBA00023136"/>
    </source>
</evidence>
<feature type="transmembrane region" description="Helical" evidence="5">
    <location>
        <begin position="368"/>
        <end position="390"/>
    </location>
</feature>
<gene>
    <name evidence="7" type="ORF">ACFQZM_06400</name>
</gene>
<feature type="transmembrane region" description="Helical" evidence="5">
    <location>
        <begin position="411"/>
        <end position="429"/>
    </location>
</feature>
<feature type="transmembrane region" description="Helical" evidence="5">
    <location>
        <begin position="66"/>
        <end position="86"/>
    </location>
</feature>
<evidence type="ECO:0000256" key="2">
    <source>
        <dbReference type="ARBA" id="ARBA00022692"/>
    </source>
</evidence>
<evidence type="ECO:0000259" key="6">
    <source>
        <dbReference type="PROSITE" id="PS50850"/>
    </source>
</evidence>
<dbReference type="PANTHER" id="PTHR23501">
    <property type="entry name" value="MAJOR FACILITATOR SUPERFAMILY"/>
    <property type="match status" value="1"/>
</dbReference>